<keyword evidence="3" id="KW-1185">Reference proteome</keyword>
<dbReference type="EMBL" id="JXTC01000302">
    <property type="protein sequence ID" value="PON67639.1"/>
    <property type="molecule type" value="Genomic_DNA"/>
</dbReference>
<feature type="compositionally biased region" description="Low complexity" evidence="1">
    <location>
        <begin position="56"/>
        <end position="68"/>
    </location>
</feature>
<protein>
    <submittedName>
        <fullName evidence="2">Uncharacterized protein</fullName>
    </submittedName>
</protein>
<dbReference type="AlphaFoldDB" id="A0A2P5D2W6"/>
<evidence type="ECO:0000313" key="3">
    <source>
        <dbReference type="Proteomes" id="UP000237000"/>
    </source>
</evidence>
<feature type="compositionally biased region" description="Basic and acidic residues" evidence="1">
    <location>
        <begin position="1"/>
        <end position="10"/>
    </location>
</feature>
<name>A0A2P5D2W6_TREOI</name>
<dbReference type="Proteomes" id="UP000237000">
    <property type="component" value="Unassembled WGS sequence"/>
</dbReference>
<sequence>MWSHTEENAKRKPPAKPPFGPPQLGRWGSEMAAWQEQLEESGLGLDPLELCPWLRSRIPSTSSSVRPTPTRPLDHMSRPKTRASGRRGISQRWEIP</sequence>
<dbReference type="InParanoid" id="A0A2P5D2W6"/>
<accession>A0A2P5D2W6</accession>
<proteinExistence type="predicted"/>
<reference evidence="3" key="1">
    <citation type="submission" date="2016-06" db="EMBL/GenBank/DDBJ databases">
        <title>Parallel loss of symbiosis genes in relatives of nitrogen-fixing non-legume Parasponia.</title>
        <authorList>
            <person name="Van Velzen R."/>
            <person name="Holmer R."/>
            <person name="Bu F."/>
            <person name="Rutten L."/>
            <person name="Van Zeijl A."/>
            <person name="Liu W."/>
            <person name="Santuari L."/>
            <person name="Cao Q."/>
            <person name="Sharma T."/>
            <person name="Shen D."/>
            <person name="Roswanjaya Y."/>
            <person name="Wardhani T."/>
            <person name="Kalhor M.S."/>
            <person name="Jansen J."/>
            <person name="Van den Hoogen J."/>
            <person name="Gungor B."/>
            <person name="Hartog M."/>
            <person name="Hontelez J."/>
            <person name="Verver J."/>
            <person name="Yang W.-C."/>
            <person name="Schijlen E."/>
            <person name="Repin R."/>
            <person name="Schilthuizen M."/>
            <person name="Schranz E."/>
            <person name="Heidstra R."/>
            <person name="Miyata K."/>
            <person name="Fedorova E."/>
            <person name="Kohlen W."/>
            <person name="Bisseling T."/>
            <person name="Smit S."/>
            <person name="Geurts R."/>
        </authorList>
    </citation>
    <scope>NUCLEOTIDE SEQUENCE [LARGE SCALE GENOMIC DNA]</scope>
    <source>
        <strain evidence="3">cv. RG33-2</strain>
    </source>
</reference>
<evidence type="ECO:0000313" key="2">
    <source>
        <dbReference type="EMBL" id="PON67639.1"/>
    </source>
</evidence>
<gene>
    <name evidence="2" type="ORF">TorRG33x02_264280</name>
</gene>
<feature type="region of interest" description="Disordered" evidence="1">
    <location>
        <begin position="56"/>
        <end position="96"/>
    </location>
</feature>
<evidence type="ECO:0000256" key="1">
    <source>
        <dbReference type="SAM" id="MobiDB-lite"/>
    </source>
</evidence>
<feature type="region of interest" description="Disordered" evidence="1">
    <location>
        <begin position="1"/>
        <end position="29"/>
    </location>
</feature>
<comment type="caution">
    <text evidence="2">The sequence shown here is derived from an EMBL/GenBank/DDBJ whole genome shotgun (WGS) entry which is preliminary data.</text>
</comment>
<organism evidence="2 3">
    <name type="scientific">Trema orientale</name>
    <name type="common">Charcoal tree</name>
    <name type="synonym">Celtis orientalis</name>
    <dbReference type="NCBI Taxonomy" id="63057"/>
    <lineage>
        <taxon>Eukaryota</taxon>
        <taxon>Viridiplantae</taxon>
        <taxon>Streptophyta</taxon>
        <taxon>Embryophyta</taxon>
        <taxon>Tracheophyta</taxon>
        <taxon>Spermatophyta</taxon>
        <taxon>Magnoliopsida</taxon>
        <taxon>eudicotyledons</taxon>
        <taxon>Gunneridae</taxon>
        <taxon>Pentapetalae</taxon>
        <taxon>rosids</taxon>
        <taxon>fabids</taxon>
        <taxon>Rosales</taxon>
        <taxon>Cannabaceae</taxon>
        <taxon>Trema</taxon>
    </lineage>
</organism>